<name>A0ABQ7UW12_SOLTU</name>
<proteinExistence type="inferred from homology"/>
<comment type="caution">
    <text evidence="16">The sequence shown here is derived from an EMBL/GenBank/DDBJ whole genome shotgun (WGS) entry which is preliminary data.</text>
</comment>
<evidence type="ECO:0000256" key="11">
    <source>
        <dbReference type="ARBA" id="ARBA00023065"/>
    </source>
</evidence>
<sequence>MGAGAATIASAGAAIGIGNVLSSSIHSVARNPSLAKQLFGYAILGFALTEAIASFAPMMAFLISFVFQWEEDRWERAEREQSKGWMVMAYRRSDFAFPGSRLEKGYSISAAMLARKGLKELTLGRDLRVRVRNGKGRMSRTGSRNRSCYRISILLFNGKRSNEKFSSAGKQSFTDMGAYSAVAGLVS</sequence>
<organism evidence="16 17">
    <name type="scientific">Solanum tuberosum</name>
    <name type="common">Potato</name>
    <dbReference type="NCBI Taxonomy" id="4113"/>
    <lineage>
        <taxon>Eukaryota</taxon>
        <taxon>Viridiplantae</taxon>
        <taxon>Streptophyta</taxon>
        <taxon>Embryophyta</taxon>
        <taxon>Tracheophyta</taxon>
        <taxon>Spermatophyta</taxon>
        <taxon>Magnoliopsida</taxon>
        <taxon>eudicotyledons</taxon>
        <taxon>Gunneridae</taxon>
        <taxon>Pentapetalae</taxon>
        <taxon>asterids</taxon>
        <taxon>lamiids</taxon>
        <taxon>Solanales</taxon>
        <taxon>Solanaceae</taxon>
        <taxon>Solanoideae</taxon>
        <taxon>Solaneae</taxon>
        <taxon>Solanum</taxon>
    </lineage>
</organism>
<dbReference type="InterPro" id="IPR002379">
    <property type="entry name" value="ATPase_proteolipid_c-like_dom"/>
</dbReference>
<evidence type="ECO:0000256" key="14">
    <source>
        <dbReference type="RuleBase" id="RU004221"/>
    </source>
</evidence>
<keyword evidence="17" id="KW-1185">Reference proteome</keyword>
<evidence type="ECO:0000256" key="7">
    <source>
        <dbReference type="ARBA" id="ARBA00022547"/>
    </source>
</evidence>
<evidence type="ECO:0000256" key="5">
    <source>
        <dbReference type="ARBA" id="ARBA00011648"/>
    </source>
</evidence>
<dbReference type="PANTHER" id="PTHR10031:SF57">
    <property type="entry name" value="ATP SYNTHASE SUBUNIT 9, MITOCHONDRIAL"/>
    <property type="match status" value="1"/>
</dbReference>
<dbReference type="PANTHER" id="PTHR10031">
    <property type="entry name" value="ATP SYNTHASE LIPID-BINDING PROTEIN, MITOCHONDRIAL"/>
    <property type="match status" value="1"/>
</dbReference>
<accession>A0ABQ7UW12</accession>
<comment type="similarity">
    <text evidence="4 14">Belongs to the ATPase C chain family.</text>
</comment>
<keyword evidence="7" id="KW-0138">CF(0)</keyword>
<dbReference type="SUPFAM" id="SSF81333">
    <property type="entry name" value="F1F0 ATP synthase subunit C"/>
    <property type="match status" value="1"/>
</dbReference>
<comment type="subcellular location">
    <subcellularLocation>
        <location evidence="2">Membrane</location>
        <topology evidence="2">Multi-pass membrane protein</topology>
    </subcellularLocation>
    <subcellularLocation>
        <location evidence="3">Mitochondrion membrane</location>
    </subcellularLocation>
</comment>
<comment type="function">
    <text evidence="1">This protein is one of the chains of the nonenzymatic membrane component (F0) of mitochondrial ATPase.</text>
</comment>
<dbReference type="PRINTS" id="PR00124">
    <property type="entry name" value="ATPASEC"/>
</dbReference>
<evidence type="ECO:0000259" key="15">
    <source>
        <dbReference type="Pfam" id="PF00137"/>
    </source>
</evidence>
<dbReference type="InterPro" id="IPR038662">
    <property type="entry name" value="ATP_synth_F0_csu_sf"/>
</dbReference>
<protein>
    <recommendedName>
        <fullName evidence="15">V-ATPase proteolipid subunit C-like domain-containing protein</fullName>
    </recommendedName>
</protein>
<dbReference type="EMBL" id="JAIVGD010000018">
    <property type="protein sequence ID" value="KAH0756026.1"/>
    <property type="molecule type" value="Genomic_DNA"/>
</dbReference>
<keyword evidence="8 14" id="KW-0812">Transmembrane</keyword>
<comment type="subunit">
    <text evidence="5">F-type ATPases have 2 components, CF(1) - the catalytic core - and CF(0) - the membrane proton channel. CF(1) has five subunits: alpha(3), beta(3), gamma(1), delta(1), epsilon(1). CF(0) has three main subunits: a, b and c.</text>
</comment>
<keyword evidence="9 14" id="KW-0375">Hydrogen ion transport</keyword>
<evidence type="ECO:0000313" key="16">
    <source>
        <dbReference type="EMBL" id="KAH0756026.1"/>
    </source>
</evidence>
<keyword evidence="10 14" id="KW-1133">Transmembrane helix</keyword>
<evidence type="ECO:0000256" key="10">
    <source>
        <dbReference type="ARBA" id="ARBA00022989"/>
    </source>
</evidence>
<evidence type="ECO:0000313" key="17">
    <source>
        <dbReference type="Proteomes" id="UP000826656"/>
    </source>
</evidence>
<keyword evidence="6 14" id="KW-0813">Transport</keyword>
<dbReference type="Gene3D" id="1.20.20.10">
    <property type="entry name" value="F1F0 ATP synthase subunit C"/>
    <property type="match status" value="1"/>
</dbReference>
<evidence type="ECO:0000256" key="1">
    <source>
        <dbReference type="ARBA" id="ARBA00002351"/>
    </source>
</evidence>
<dbReference type="CDD" id="cd18182">
    <property type="entry name" value="ATP-synt_Fo_c_ATP5G3"/>
    <property type="match status" value="1"/>
</dbReference>
<dbReference type="PROSITE" id="PS00605">
    <property type="entry name" value="ATPASE_C"/>
    <property type="match status" value="1"/>
</dbReference>
<evidence type="ECO:0000256" key="13">
    <source>
        <dbReference type="ARBA" id="ARBA00023136"/>
    </source>
</evidence>
<evidence type="ECO:0000256" key="12">
    <source>
        <dbReference type="ARBA" id="ARBA00023121"/>
    </source>
</evidence>
<gene>
    <name evidence="16" type="ORF">KY290_026296</name>
</gene>
<dbReference type="InterPro" id="IPR000454">
    <property type="entry name" value="ATP_synth_F0_csu"/>
</dbReference>
<evidence type="ECO:0000256" key="2">
    <source>
        <dbReference type="ARBA" id="ARBA00004141"/>
    </source>
</evidence>
<dbReference type="HAMAP" id="MF_01396">
    <property type="entry name" value="ATP_synth_c_bact"/>
    <property type="match status" value="1"/>
</dbReference>
<comment type="caution">
    <text evidence="14">Lacks conserved residue(s) required for the propagation of feature annotation.</text>
</comment>
<feature type="transmembrane region" description="Helical" evidence="14">
    <location>
        <begin position="38"/>
        <end position="67"/>
    </location>
</feature>
<keyword evidence="12 14" id="KW-0446">Lipid-binding</keyword>
<feature type="domain" description="V-ATPase proteolipid subunit C-like" evidence="15">
    <location>
        <begin position="1"/>
        <end position="63"/>
    </location>
</feature>
<reference evidence="16 17" key="1">
    <citation type="journal article" date="2021" name="bioRxiv">
        <title>Chromosome-scale and haplotype-resolved genome assembly of a tetraploid potato cultivar.</title>
        <authorList>
            <person name="Sun H."/>
            <person name="Jiao W.-B."/>
            <person name="Krause K."/>
            <person name="Campoy J.A."/>
            <person name="Goel M."/>
            <person name="Folz-Donahue K."/>
            <person name="Kukat C."/>
            <person name="Huettel B."/>
            <person name="Schneeberger K."/>
        </authorList>
    </citation>
    <scope>NUCLEOTIDE SEQUENCE [LARGE SCALE GENOMIC DNA]</scope>
    <source>
        <strain evidence="16">SolTubOtavaFocal</strain>
        <tissue evidence="16">Leaves</tissue>
    </source>
</reference>
<evidence type="ECO:0000256" key="9">
    <source>
        <dbReference type="ARBA" id="ARBA00022781"/>
    </source>
</evidence>
<keyword evidence="11 14" id="KW-0406">Ion transport</keyword>
<dbReference type="InterPro" id="IPR035921">
    <property type="entry name" value="F/V-ATP_Csub_sf"/>
</dbReference>
<evidence type="ECO:0000256" key="6">
    <source>
        <dbReference type="ARBA" id="ARBA00022448"/>
    </source>
</evidence>
<keyword evidence="13 14" id="KW-0472">Membrane</keyword>
<dbReference type="Proteomes" id="UP000826656">
    <property type="component" value="Unassembled WGS sequence"/>
</dbReference>
<dbReference type="Pfam" id="PF00137">
    <property type="entry name" value="ATP-synt_C"/>
    <property type="match status" value="1"/>
</dbReference>
<evidence type="ECO:0000256" key="3">
    <source>
        <dbReference type="ARBA" id="ARBA00004325"/>
    </source>
</evidence>
<evidence type="ECO:0000256" key="8">
    <source>
        <dbReference type="ARBA" id="ARBA00022692"/>
    </source>
</evidence>
<dbReference type="InterPro" id="IPR020537">
    <property type="entry name" value="ATP_synth_F0_csu_DDCD_BS"/>
</dbReference>
<evidence type="ECO:0000256" key="4">
    <source>
        <dbReference type="ARBA" id="ARBA00006704"/>
    </source>
</evidence>